<dbReference type="PATRIC" id="fig|401562.3.peg.296"/>
<comment type="similarity">
    <text evidence="1">Belongs to the ParB family.</text>
</comment>
<proteinExistence type="inferred from homology"/>
<gene>
    <name evidence="4" type="ORF">NS226_05275</name>
</gene>
<protein>
    <recommendedName>
        <fullName evidence="3">ParB-like N-terminal domain-containing protein</fullName>
    </recommendedName>
</protein>
<dbReference type="PANTHER" id="PTHR33375">
    <property type="entry name" value="CHROMOSOME-PARTITIONING PROTEIN PARB-RELATED"/>
    <property type="match status" value="1"/>
</dbReference>
<dbReference type="GO" id="GO:0007059">
    <property type="term" value="P:chromosome segregation"/>
    <property type="evidence" value="ECO:0007669"/>
    <property type="project" value="TreeGrafter"/>
</dbReference>
<dbReference type="GO" id="GO:0003677">
    <property type="term" value="F:DNA binding"/>
    <property type="evidence" value="ECO:0007669"/>
    <property type="project" value="InterPro"/>
</dbReference>
<dbReference type="SUPFAM" id="SSF110849">
    <property type="entry name" value="ParB/Sulfiredoxin"/>
    <property type="match status" value="1"/>
</dbReference>
<dbReference type="InterPro" id="IPR011111">
    <property type="entry name" value="Plasmid_RepB"/>
</dbReference>
<dbReference type="Proteomes" id="UP000078272">
    <property type="component" value="Unassembled WGS sequence"/>
</dbReference>
<dbReference type="EMBL" id="LDPZ01000011">
    <property type="protein sequence ID" value="KTQ97132.1"/>
    <property type="molecule type" value="Genomic_DNA"/>
</dbReference>
<dbReference type="SUPFAM" id="SSF109709">
    <property type="entry name" value="KorB DNA-binding domain-like"/>
    <property type="match status" value="1"/>
</dbReference>
<accession>A0A175RDV3</accession>
<evidence type="ECO:0000313" key="5">
    <source>
        <dbReference type="Proteomes" id="UP000078272"/>
    </source>
</evidence>
<feature type="compositionally biased region" description="Pro residues" evidence="2">
    <location>
        <begin position="55"/>
        <end position="67"/>
    </location>
</feature>
<dbReference type="InterPro" id="IPR004437">
    <property type="entry name" value="ParB/RepB/Spo0J"/>
</dbReference>
<dbReference type="OrthoDB" id="7908920at2"/>
<dbReference type="CDD" id="cd16405">
    <property type="entry name" value="RepB_like_N"/>
    <property type="match status" value="1"/>
</dbReference>
<dbReference type="NCBIfam" id="TIGR03454">
    <property type="entry name" value="partition_RepB"/>
    <property type="match status" value="1"/>
</dbReference>
<evidence type="ECO:0000313" key="4">
    <source>
        <dbReference type="EMBL" id="KTQ97132.1"/>
    </source>
</evidence>
<dbReference type="STRING" id="401562.NS365_22470"/>
<dbReference type="SMART" id="SM00470">
    <property type="entry name" value="ParB"/>
    <property type="match status" value="1"/>
</dbReference>
<dbReference type="InterPro" id="IPR050336">
    <property type="entry name" value="Chromosome_partition/occlusion"/>
</dbReference>
<sequence>MSKGPRKSILANFASFAAEAKAQASEAAAPKAEADNASPPPSNTTATAAPATAPAAPPASPSTPATPAPQTSGLAQRVGASVIGATQRSIAELREERDRLQALVEAGGTRDIDAALIDPSPFRDRMPDDDEAGFDGFRARFAEEGQKVPAEVRPHPDAPGRFQLVFGHRRWRAARDLGLPLRVIVVAKSDAEVAVSQGIENAERQDLTWIERARFAATLEEAGLKARDIRAALGIDDPELARFRMVLRALPENLILRIGRAPKAGRPRWVEMAKLAETFPARLAQLPESLSPAKVPTSDGRLQAALAVLRGEADSGDSTMDLHDAQGRRVAQARFSRGSMQLVPERVVADDWAAFLRQDLPDMAARFERWKAER</sequence>
<evidence type="ECO:0000256" key="2">
    <source>
        <dbReference type="SAM" id="MobiDB-lite"/>
    </source>
</evidence>
<dbReference type="InterPro" id="IPR037972">
    <property type="entry name" value="RepB_N"/>
</dbReference>
<dbReference type="Gene3D" id="1.10.10.2830">
    <property type="match status" value="1"/>
</dbReference>
<dbReference type="InterPro" id="IPR036086">
    <property type="entry name" value="ParB/Sulfiredoxin_sf"/>
</dbReference>
<dbReference type="Pfam" id="PF07506">
    <property type="entry name" value="RepB"/>
    <property type="match status" value="1"/>
</dbReference>
<feature type="compositionally biased region" description="Low complexity" evidence="2">
    <location>
        <begin position="20"/>
        <end position="54"/>
    </location>
</feature>
<feature type="region of interest" description="Disordered" evidence="2">
    <location>
        <begin position="20"/>
        <end position="78"/>
    </location>
</feature>
<reference evidence="4 5" key="1">
    <citation type="journal article" date="2016" name="Front. Microbiol.">
        <title>Genomic Resource of Rice Seed Associated Bacteria.</title>
        <authorList>
            <person name="Midha S."/>
            <person name="Bansal K."/>
            <person name="Sharma S."/>
            <person name="Kumar N."/>
            <person name="Patil P.P."/>
            <person name="Chaudhry V."/>
            <person name="Patil P.B."/>
        </authorList>
    </citation>
    <scope>NUCLEOTIDE SEQUENCE [LARGE SCALE GENOMIC DNA]</scope>
    <source>
        <strain evidence="4 5">NS226</strain>
    </source>
</reference>
<feature type="domain" description="ParB-like N-terminal" evidence="3">
    <location>
        <begin position="110"/>
        <end position="202"/>
    </location>
</feature>
<name>A0A175RDV3_9HYPH</name>
<dbReference type="Gene3D" id="3.90.1530.30">
    <property type="match status" value="1"/>
</dbReference>
<dbReference type="InterPro" id="IPR003115">
    <property type="entry name" value="ParB_N"/>
</dbReference>
<dbReference type="RefSeq" id="WP_082675394.1">
    <property type="nucleotide sequence ID" value="NZ_LDPZ01000011.1"/>
</dbReference>
<dbReference type="InterPro" id="IPR017819">
    <property type="entry name" value="Plasmid_partition_RepB"/>
</dbReference>
<dbReference type="NCBIfam" id="TIGR00180">
    <property type="entry name" value="parB_part"/>
    <property type="match status" value="1"/>
</dbReference>
<dbReference type="GO" id="GO:0005694">
    <property type="term" value="C:chromosome"/>
    <property type="evidence" value="ECO:0007669"/>
    <property type="project" value="TreeGrafter"/>
</dbReference>
<comment type="caution">
    <text evidence="4">The sequence shown here is derived from an EMBL/GenBank/DDBJ whole genome shotgun (WGS) entry which is preliminary data.</text>
</comment>
<dbReference type="Pfam" id="PF02195">
    <property type="entry name" value="ParB_N"/>
    <property type="match status" value="1"/>
</dbReference>
<organism evidence="4 5">
    <name type="scientific">Aureimonas ureilytica</name>
    <dbReference type="NCBI Taxonomy" id="401562"/>
    <lineage>
        <taxon>Bacteria</taxon>
        <taxon>Pseudomonadati</taxon>
        <taxon>Pseudomonadota</taxon>
        <taxon>Alphaproteobacteria</taxon>
        <taxon>Hyphomicrobiales</taxon>
        <taxon>Aurantimonadaceae</taxon>
        <taxon>Aureimonas</taxon>
    </lineage>
</organism>
<dbReference type="PANTHER" id="PTHR33375:SF1">
    <property type="entry name" value="CHROMOSOME-PARTITIONING PROTEIN PARB-RELATED"/>
    <property type="match status" value="1"/>
</dbReference>
<evidence type="ECO:0000256" key="1">
    <source>
        <dbReference type="ARBA" id="ARBA00006295"/>
    </source>
</evidence>
<dbReference type="AlphaFoldDB" id="A0A175RDV3"/>
<evidence type="ECO:0000259" key="3">
    <source>
        <dbReference type="SMART" id="SM00470"/>
    </source>
</evidence>